<dbReference type="AlphaFoldDB" id="A0A1Q5UF46"/>
<dbReference type="STRING" id="1316194.A0A1Q5UF46"/>
<protein>
    <recommendedName>
        <fullName evidence="1">Leucine-rich repeat domain-containing protein</fullName>
    </recommendedName>
</protein>
<dbReference type="InterPro" id="IPR056867">
    <property type="entry name" value="LRR_15"/>
</dbReference>
<organism evidence="2 3">
    <name type="scientific">Penicillium subrubescens</name>
    <dbReference type="NCBI Taxonomy" id="1316194"/>
    <lineage>
        <taxon>Eukaryota</taxon>
        <taxon>Fungi</taxon>
        <taxon>Dikarya</taxon>
        <taxon>Ascomycota</taxon>
        <taxon>Pezizomycotina</taxon>
        <taxon>Eurotiomycetes</taxon>
        <taxon>Eurotiomycetidae</taxon>
        <taxon>Eurotiales</taxon>
        <taxon>Aspergillaceae</taxon>
        <taxon>Penicillium</taxon>
    </lineage>
</organism>
<evidence type="ECO:0000313" key="3">
    <source>
        <dbReference type="Proteomes" id="UP000186955"/>
    </source>
</evidence>
<reference evidence="2 3" key="1">
    <citation type="submission" date="2016-10" db="EMBL/GenBank/DDBJ databases">
        <title>Genome sequence of the ascomycete fungus Penicillium subrubescens.</title>
        <authorList>
            <person name="De Vries R.P."/>
            <person name="Peng M."/>
            <person name="Dilokpimol A."/>
            <person name="Hilden K."/>
            <person name="Makela M.R."/>
            <person name="Grigoriev I."/>
            <person name="Riley R."/>
            <person name="Granchi Z."/>
        </authorList>
    </citation>
    <scope>NUCLEOTIDE SEQUENCE [LARGE SCALE GENOMIC DNA]</scope>
    <source>
        <strain evidence="2 3">CBS 132785</strain>
    </source>
</reference>
<dbReference type="InterPro" id="IPR032675">
    <property type="entry name" value="LRR_dom_sf"/>
</dbReference>
<evidence type="ECO:0000313" key="2">
    <source>
        <dbReference type="EMBL" id="OKP11100.1"/>
    </source>
</evidence>
<comment type="caution">
    <text evidence="2">The sequence shown here is derived from an EMBL/GenBank/DDBJ whole genome shotgun (WGS) entry which is preliminary data.</text>
</comment>
<proteinExistence type="predicted"/>
<dbReference type="OrthoDB" id="5130616at2759"/>
<accession>A0A1Q5UF46</accession>
<feature type="domain" description="Leucine-rich repeat" evidence="1">
    <location>
        <begin position="61"/>
        <end position="413"/>
    </location>
</feature>
<dbReference type="Proteomes" id="UP000186955">
    <property type="component" value="Unassembled WGS sequence"/>
</dbReference>
<gene>
    <name evidence="2" type="ORF">PENSUB_3470</name>
</gene>
<dbReference type="SUPFAM" id="SSF52047">
    <property type="entry name" value="RNI-like"/>
    <property type="match status" value="1"/>
</dbReference>
<dbReference type="Pfam" id="PF24969">
    <property type="entry name" value="LRR_15"/>
    <property type="match status" value="1"/>
</dbReference>
<evidence type="ECO:0000259" key="1">
    <source>
        <dbReference type="Pfam" id="PF24969"/>
    </source>
</evidence>
<name>A0A1Q5UF46_9EURO</name>
<keyword evidence="3" id="KW-1185">Reference proteome</keyword>
<dbReference type="Gene3D" id="3.80.10.10">
    <property type="entry name" value="Ribonuclease Inhibitor"/>
    <property type="match status" value="1"/>
</dbReference>
<sequence>MTRPFQLPNDVLLLVGEQLDNHADRWNLIFISQRFHDLFLSLVYRTVRLNHWRDAYSFICAITKRPSLARVVRELDLSRWRKESIPQADWDVLQRSSILKGRLEVSSYSQDETAQWVEHLAQGRGDTWSALMLPLLTQLWQLHLVYSIPSICLNRIMQRAINNERPFQSQPAFQHLSKVSLHHREDLDRPTAHVNAGNGSHEDQSALLLSFFQLPSMRSVFANSVVDPTSISIVPDLETEETEQVSVARSSITEIDLRRSSGNRGMDALIATCADLKSFKYQHSDSHLTSHGYQPTAFYRSLTRSKRSLQSLWLDHYGDHYPFTSAGLNQTHDEWFGSLADFSALRELRIRLANLLDIRYQSEPISPLINSLPGSLEILYIEGCEERHMGMLVSQLRTVIRNRRSQFPHLRCLNIEGSFRNASADELGDTSASAPEPADDTIKPKIVQAAEPLHEDCASAGLELHVYDRTFSQKPH</sequence>
<dbReference type="EMBL" id="MNBE01000304">
    <property type="protein sequence ID" value="OKP11100.1"/>
    <property type="molecule type" value="Genomic_DNA"/>
</dbReference>